<keyword evidence="12" id="KW-1185">Reference proteome</keyword>
<dbReference type="Pfam" id="PF02518">
    <property type="entry name" value="HATPase_c"/>
    <property type="match status" value="1"/>
</dbReference>
<evidence type="ECO:0000256" key="5">
    <source>
        <dbReference type="ARBA" id="ARBA00022741"/>
    </source>
</evidence>
<dbReference type="EC" id="2.7.13.3" evidence="2"/>
<dbReference type="Gene3D" id="1.20.5.1930">
    <property type="match status" value="1"/>
</dbReference>
<dbReference type="RefSeq" id="WP_074605286.1">
    <property type="nucleotide sequence ID" value="NZ_FNGY01000002.1"/>
</dbReference>
<keyword evidence="9" id="KW-0812">Transmembrane</keyword>
<feature type="transmembrane region" description="Helical" evidence="9">
    <location>
        <begin position="689"/>
        <end position="706"/>
    </location>
</feature>
<evidence type="ECO:0000256" key="7">
    <source>
        <dbReference type="ARBA" id="ARBA00022840"/>
    </source>
</evidence>
<accession>A0A1G9NRV7</accession>
<evidence type="ECO:0000256" key="4">
    <source>
        <dbReference type="ARBA" id="ARBA00022679"/>
    </source>
</evidence>
<keyword evidence="5" id="KW-0547">Nucleotide-binding</keyword>
<dbReference type="OrthoDB" id="9809670at2"/>
<evidence type="ECO:0000256" key="6">
    <source>
        <dbReference type="ARBA" id="ARBA00022777"/>
    </source>
</evidence>
<dbReference type="GO" id="GO:0016020">
    <property type="term" value="C:membrane"/>
    <property type="evidence" value="ECO:0007669"/>
    <property type="project" value="InterPro"/>
</dbReference>
<comment type="catalytic activity">
    <reaction evidence="1">
        <text>ATP + protein L-histidine = ADP + protein N-phospho-L-histidine.</text>
        <dbReference type="EC" id="2.7.13.3"/>
    </reaction>
</comment>
<dbReference type="SUPFAM" id="SSF63829">
    <property type="entry name" value="Calcium-dependent phosphotriesterase"/>
    <property type="match status" value="1"/>
</dbReference>
<dbReference type="CDD" id="cd16917">
    <property type="entry name" value="HATPase_UhpB-NarQ-NarX-like"/>
    <property type="match status" value="1"/>
</dbReference>
<evidence type="ECO:0000256" key="8">
    <source>
        <dbReference type="ARBA" id="ARBA00023012"/>
    </source>
</evidence>
<keyword evidence="4" id="KW-0808">Transferase</keyword>
<protein>
    <recommendedName>
        <fullName evidence="2">histidine kinase</fullName>
        <ecNumber evidence="2">2.7.13.3</ecNumber>
    </recommendedName>
</protein>
<dbReference type="Pfam" id="PF07494">
    <property type="entry name" value="Reg_prop"/>
    <property type="match status" value="1"/>
</dbReference>
<feature type="domain" description="Histidine kinase" evidence="10">
    <location>
        <begin position="734"/>
        <end position="925"/>
    </location>
</feature>
<dbReference type="GO" id="GO:0005524">
    <property type="term" value="F:ATP binding"/>
    <property type="evidence" value="ECO:0007669"/>
    <property type="project" value="UniProtKB-KW"/>
</dbReference>
<keyword evidence="7" id="KW-0067">ATP-binding</keyword>
<evidence type="ECO:0000256" key="2">
    <source>
        <dbReference type="ARBA" id="ARBA00012438"/>
    </source>
</evidence>
<dbReference type="EMBL" id="FNGY01000002">
    <property type="protein sequence ID" value="SDL88757.1"/>
    <property type="molecule type" value="Genomic_DNA"/>
</dbReference>
<dbReference type="SUPFAM" id="SSF55874">
    <property type="entry name" value="ATPase domain of HSP90 chaperone/DNA topoisomerase II/histidine kinase"/>
    <property type="match status" value="1"/>
</dbReference>
<organism evidence="11 12">
    <name type="scientific">Pedobacter steynii</name>
    <dbReference type="NCBI Taxonomy" id="430522"/>
    <lineage>
        <taxon>Bacteria</taxon>
        <taxon>Pseudomonadati</taxon>
        <taxon>Bacteroidota</taxon>
        <taxon>Sphingobacteriia</taxon>
        <taxon>Sphingobacteriales</taxon>
        <taxon>Sphingobacteriaceae</taxon>
        <taxon>Pedobacter</taxon>
    </lineage>
</organism>
<dbReference type="InterPro" id="IPR036890">
    <property type="entry name" value="HATPase_C_sf"/>
</dbReference>
<dbReference type="SMART" id="SM00387">
    <property type="entry name" value="HATPase_c"/>
    <property type="match status" value="1"/>
</dbReference>
<reference evidence="12" key="1">
    <citation type="submission" date="2016-10" db="EMBL/GenBank/DDBJ databases">
        <authorList>
            <person name="Varghese N."/>
            <person name="Submissions S."/>
        </authorList>
    </citation>
    <scope>NUCLEOTIDE SEQUENCE [LARGE SCALE GENOMIC DNA]</scope>
    <source>
        <strain evidence="12">DSM 19110</strain>
    </source>
</reference>
<sequence length="925" mass="103801">MPSNHIYDILEDNKGFLWLATDNGVSRFDGRYFQNFSVRDGLPSNDILQVLKSPDGTIWVNAYKQTPAYFDEINNKFITYQGNKQLTEMAKSLLGMTGMADGTIRFHNDLGIVFLKNKQVSQQRGKNDGFFTILVKNQPVDFAITEVLLKNKRHYTRITLSQKGKETAQISIPTGPRIIPKTLGNNDIYLFSEQNVYKVSVQNIKPFSYTVDSVTKLGPDYWHKFSGQNLSVINSKGFIHIMDQKTLTLRHTIPSRFAVNCAYIDRHKNLWVATLDQGLLYYSQNGIQKITTNADFINPNFLSLAVNAKGEIFAGNYYGQVLQVKNGQYRKHDIAVNALFPWHRKIINIGTDIVTISDAGYSLNFRKYVGVLNAKGTRASLKTAIALNDSLIILGSTAGLIELNVRRQMTRTLNSAYDRTLNLVKAGQNVIYYIGAKGLYKYRHDLNVSEFIPFKGFSEKKLTSLTFAADGTLWASTTSGSLVIFKDDQQIATISEDIGLPGNITKMLAAGNKIWIGSKTGISILEYAGPAPNFRYSLKNLSKTDGLPSNIINDLALYRDTLYAATENGVAKIPANYRNPGFEVIPVLTGVKINQVKTAISNDYTLESHQNNIALQFAGIEPGGHFKNLQYALNGPHHWNKMEGNTLNIQLNSGDNDLYVRAVDINNHISKQQLTIHFYLKTPFYRTKWFWILMVFLGTGLIFWWLNIRKLNRQKIAFEQTFALEQQRNKITADLHDDIGASLSSLQVNSAVANHLLNKDPKQARKILEKIENQSKNLADKIGDIIWSMKPGKDEFMTMSSRIKNFANDILSATEIDYKIKIAPEIDKAVQDISLRKNIVLITKEAINNAAKYSKAGQLNIRMEMENHHIKLSITDNGIGFEASSHQGNGLANMRKRTEELHGVFLVSSGPNKGTTISASIPLVP</sequence>
<dbReference type="InterPro" id="IPR003594">
    <property type="entry name" value="HATPase_dom"/>
</dbReference>
<keyword evidence="3" id="KW-0597">Phosphoprotein</keyword>
<dbReference type="Pfam" id="PF07730">
    <property type="entry name" value="HisKA_3"/>
    <property type="match status" value="1"/>
</dbReference>
<dbReference type="InterPro" id="IPR013783">
    <property type="entry name" value="Ig-like_fold"/>
</dbReference>
<dbReference type="PANTHER" id="PTHR24421:SF10">
    <property type="entry name" value="NITRATE_NITRITE SENSOR PROTEIN NARQ"/>
    <property type="match status" value="1"/>
</dbReference>
<dbReference type="Proteomes" id="UP000183200">
    <property type="component" value="Unassembled WGS sequence"/>
</dbReference>
<evidence type="ECO:0000256" key="9">
    <source>
        <dbReference type="SAM" id="Phobius"/>
    </source>
</evidence>
<evidence type="ECO:0000259" key="10">
    <source>
        <dbReference type="PROSITE" id="PS50109"/>
    </source>
</evidence>
<dbReference type="InterPro" id="IPR011047">
    <property type="entry name" value="Quinoprotein_ADH-like_sf"/>
</dbReference>
<dbReference type="SUPFAM" id="SSF50998">
    <property type="entry name" value="Quinoprotein alcohol dehydrogenase-like"/>
    <property type="match status" value="1"/>
</dbReference>
<dbReference type="Gene3D" id="2.130.10.10">
    <property type="entry name" value="YVTN repeat-like/Quinoprotein amine dehydrogenase"/>
    <property type="match status" value="3"/>
</dbReference>
<keyword evidence="8" id="KW-0902">Two-component regulatory system</keyword>
<dbReference type="Gene3D" id="3.30.565.10">
    <property type="entry name" value="Histidine kinase-like ATPase, C-terminal domain"/>
    <property type="match status" value="1"/>
</dbReference>
<keyword evidence="9" id="KW-0472">Membrane</keyword>
<dbReference type="InterPro" id="IPR011712">
    <property type="entry name" value="Sig_transdc_His_kin_sub3_dim/P"/>
</dbReference>
<gene>
    <name evidence="11" type="ORF">SAMN05421820_102410</name>
</gene>
<name>A0A1G9NRV7_9SPHI</name>
<dbReference type="AlphaFoldDB" id="A0A1G9NRV7"/>
<dbReference type="GO" id="GO:0046983">
    <property type="term" value="F:protein dimerization activity"/>
    <property type="evidence" value="ECO:0007669"/>
    <property type="project" value="InterPro"/>
</dbReference>
<dbReference type="InterPro" id="IPR015943">
    <property type="entry name" value="WD40/YVTN_repeat-like_dom_sf"/>
</dbReference>
<dbReference type="InterPro" id="IPR050482">
    <property type="entry name" value="Sensor_HK_TwoCompSys"/>
</dbReference>
<evidence type="ECO:0000256" key="3">
    <source>
        <dbReference type="ARBA" id="ARBA00022553"/>
    </source>
</evidence>
<dbReference type="Gene3D" id="2.60.40.10">
    <property type="entry name" value="Immunoglobulins"/>
    <property type="match status" value="1"/>
</dbReference>
<proteinExistence type="predicted"/>
<dbReference type="InterPro" id="IPR005467">
    <property type="entry name" value="His_kinase_dom"/>
</dbReference>
<evidence type="ECO:0000313" key="11">
    <source>
        <dbReference type="EMBL" id="SDL88757.1"/>
    </source>
</evidence>
<dbReference type="PROSITE" id="PS50109">
    <property type="entry name" value="HIS_KIN"/>
    <property type="match status" value="1"/>
</dbReference>
<evidence type="ECO:0000256" key="1">
    <source>
        <dbReference type="ARBA" id="ARBA00000085"/>
    </source>
</evidence>
<evidence type="ECO:0000313" key="12">
    <source>
        <dbReference type="Proteomes" id="UP000183200"/>
    </source>
</evidence>
<dbReference type="InterPro" id="IPR011110">
    <property type="entry name" value="Reg_prop"/>
</dbReference>
<dbReference type="PANTHER" id="PTHR24421">
    <property type="entry name" value="NITRATE/NITRITE SENSOR PROTEIN NARX-RELATED"/>
    <property type="match status" value="1"/>
</dbReference>
<keyword evidence="9" id="KW-1133">Transmembrane helix</keyword>
<dbReference type="GO" id="GO:0000155">
    <property type="term" value="F:phosphorelay sensor kinase activity"/>
    <property type="evidence" value="ECO:0007669"/>
    <property type="project" value="InterPro"/>
</dbReference>
<keyword evidence="6 11" id="KW-0418">Kinase</keyword>